<dbReference type="InterPro" id="IPR001279">
    <property type="entry name" value="Metallo-B-lactamas"/>
</dbReference>
<dbReference type="CDD" id="cd07716">
    <property type="entry name" value="RNaseZ_short-form-like_MBL-fold"/>
    <property type="match status" value="1"/>
</dbReference>
<dbReference type="SUPFAM" id="SSF56281">
    <property type="entry name" value="Metallo-hydrolase/oxidoreductase"/>
    <property type="match status" value="1"/>
</dbReference>
<organism evidence="6 7">
    <name type="scientific">Paenibacillus plantiphilus</name>
    <dbReference type="NCBI Taxonomy" id="2905650"/>
    <lineage>
        <taxon>Bacteria</taxon>
        <taxon>Bacillati</taxon>
        <taxon>Bacillota</taxon>
        <taxon>Bacilli</taxon>
        <taxon>Bacillales</taxon>
        <taxon>Paenibacillaceae</taxon>
        <taxon>Paenibacillus</taxon>
    </lineage>
</organism>
<comment type="caution">
    <text evidence="6">The sequence shown here is derived from an EMBL/GenBank/DDBJ whole genome shotgun (WGS) entry which is preliminary data.</text>
</comment>
<feature type="domain" description="Metallo-beta-lactamase" evidence="5">
    <location>
        <begin position="16"/>
        <end position="209"/>
    </location>
</feature>
<protein>
    <recommendedName>
        <fullName evidence="5">Metallo-beta-lactamase domain-containing protein</fullName>
    </recommendedName>
</protein>
<comment type="function">
    <text evidence="3">Counteracts the endogenous Pycsar antiviral defense system. Phosphodiesterase that enables metal-dependent hydrolysis of host cyclic nucleotide Pycsar defense signals such as cCMP and cUMP.</text>
</comment>
<name>A0ABM9CCZ7_9BACL</name>
<dbReference type="EMBL" id="CAKMMF010000018">
    <property type="protein sequence ID" value="CAH1210697.1"/>
    <property type="molecule type" value="Genomic_DNA"/>
</dbReference>
<keyword evidence="7" id="KW-1185">Reference proteome</keyword>
<evidence type="ECO:0000256" key="2">
    <source>
        <dbReference type="ARBA" id="ARBA00034221"/>
    </source>
</evidence>
<comment type="catalytic activity">
    <reaction evidence="2">
        <text>3',5'-cyclic CMP + H2O = CMP + H(+)</text>
        <dbReference type="Rhea" id="RHEA:72675"/>
        <dbReference type="ChEBI" id="CHEBI:15377"/>
        <dbReference type="ChEBI" id="CHEBI:15378"/>
        <dbReference type="ChEBI" id="CHEBI:58003"/>
        <dbReference type="ChEBI" id="CHEBI:60377"/>
    </reaction>
    <physiologicalReaction direction="left-to-right" evidence="2">
        <dbReference type="Rhea" id="RHEA:72676"/>
    </physiologicalReaction>
</comment>
<comment type="catalytic activity">
    <reaction evidence="4">
        <text>3',5'-cyclic UMP + H2O = UMP + H(+)</text>
        <dbReference type="Rhea" id="RHEA:70575"/>
        <dbReference type="ChEBI" id="CHEBI:15377"/>
        <dbReference type="ChEBI" id="CHEBI:15378"/>
        <dbReference type="ChEBI" id="CHEBI:57865"/>
        <dbReference type="ChEBI" id="CHEBI:184387"/>
    </reaction>
    <physiologicalReaction direction="left-to-right" evidence="4">
        <dbReference type="Rhea" id="RHEA:70576"/>
    </physiologicalReaction>
</comment>
<evidence type="ECO:0000313" key="6">
    <source>
        <dbReference type="EMBL" id="CAH1210697.1"/>
    </source>
</evidence>
<evidence type="ECO:0000313" key="7">
    <source>
        <dbReference type="Proteomes" id="UP000838686"/>
    </source>
</evidence>
<accession>A0ABM9CCZ7</accession>
<dbReference type="Pfam" id="PF12706">
    <property type="entry name" value="Lactamase_B_2"/>
    <property type="match status" value="1"/>
</dbReference>
<proteinExistence type="predicted"/>
<dbReference type="Gene3D" id="3.60.15.10">
    <property type="entry name" value="Ribonuclease Z/Hydroxyacylglutathione hydrolase-like"/>
    <property type="match status" value="1"/>
</dbReference>
<dbReference type="SMART" id="SM00849">
    <property type="entry name" value="Lactamase_B"/>
    <property type="match status" value="1"/>
</dbReference>
<evidence type="ECO:0000256" key="1">
    <source>
        <dbReference type="ARBA" id="ARBA00022833"/>
    </source>
</evidence>
<dbReference type="InterPro" id="IPR036866">
    <property type="entry name" value="RibonucZ/Hydroxyglut_hydro"/>
</dbReference>
<evidence type="ECO:0000256" key="3">
    <source>
        <dbReference type="ARBA" id="ARBA00034301"/>
    </source>
</evidence>
<reference evidence="6" key="1">
    <citation type="submission" date="2022-01" db="EMBL/GenBank/DDBJ databases">
        <authorList>
            <person name="Criscuolo A."/>
        </authorList>
    </citation>
    <scope>NUCLEOTIDE SEQUENCE</scope>
    <source>
        <strain evidence="6">CIP111893</strain>
    </source>
</reference>
<sequence>MTVLGPWGAYPKAGEATAGYLIEHEGHNILIDCGSGVLAKLQQYKTLDELDYVFISHSHYDHIADLGCLQYACLIDMDLGRRSELLPIFMAGEKAEQISFKSMSGSEIRRIEAGQRVDCAGLQMTFFKTFHGAYCLGMDIRVNGLKIVYTADTYYDDSLIQYCADADVLIAETSFYSDIRDARKYGHMNAEEVGLLAREAGVRKVVLTHLPHFGKVEQLAEEVAAIYQGEIEVAYCGMVIEL</sequence>
<keyword evidence="1" id="KW-0862">Zinc</keyword>
<evidence type="ECO:0000256" key="4">
    <source>
        <dbReference type="ARBA" id="ARBA00048505"/>
    </source>
</evidence>
<dbReference type="Proteomes" id="UP000838686">
    <property type="component" value="Unassembled WGS sequence"/>
</dbReference>
<evidence type="ECO:0000259" key="5">
    <source>
        <dbReference type="SMART" id="SM00849"/>
    </source>
</evidence>
<dbReference type="PANTHER" id="PTHR46018">
    <property type="entry name" value="ZINC PHOSPHODIESTERASE ELAC PROTEIN 1"/>
    <property type="match status" value="1"/>
</dbReference>
<dbReference type="PANTHER" id="PTHR46018:SF4">
    <property type="entry name" value="METALLO-HYDROLASE YHFI-RELATED"/>
    <property type="match status" value="1"/>
</dbReference>
<gene>
    <name evidence="6" type="ORF">PAECIP111893_03249</name>
</gene>